<accession>A0A8B6FR84</accession>
<dbReference type="SUPFAM" id="SSF56436">
    <property type="entry name" value="C-type lectin-like"/>
    <property type="match status" value="1"/>
</dbReference>
<feature type="domain" description="C-type lectin" evidence="3">
    <location>
        <begin position="159"/>
        <end position="279"/>
    </location>
</feature>
<keyword evidence="2" id="KW-0812">Transmembrane</keyword>
<organism evidence="4 5">
    <name type="scientific">Mytilus galloprovincialis</name>
    <name type="common">Mediterranean mussel</name>
    <dbReference type="NCBI Taxonomy" id="29158"/>
    <lineage>
        <taxon>Eukaryota</taxon>
        <taxon>Metazoa</taxon>
        <taxon>Spiralia</taxon>
        <taxon>Lophotrochozoa</taxon>
        <taxon>Mollusca</taxon>
        <taxon>Bivalvia</taxon>
        <taxon>Autobranchia</taxon>
        <taxon>Pteriomorphia</taxon>
        <taxon>Mytilida</taxon>
        <taxon>Mytiloidea</taxon>
        <taxon>Mytilidae</taxon>
        <taxon>Mytilinae</taxon>
        <taxon>Mytilus</taxon>
    </lineage>
</organism>
<dbReference type="Proteomes" id="UP000596742">
    <property type="component" value="Unassembled WGS sequence"/>
</dbReference>
<dbReference type="InterPro" id="IPR050111">
    <property type="entry name" value="C-type_lectin/snaclec_domain"/>
</dbReference>
<proteinExistence type="predicted"/>
<gene>
    <name evidence="4" type="ORF">MGAL_10B071322</name>
</gene>
<dbReference type="AlphaFoldDB" id="A0A8B6FR84"/>
<feature type="transmembrane region" description="Helical" evidence="2">
    <location>
        <begin position="54"/>
        <end position="75"/>
    </location>
</feature>
<keyword evidence="2" id="KW-1133">Transmembrane helix</keyword>
<evidence type="ECO:0000256" key="2">
    <source>
        <dbReference type="SAM" id="Phobius"/>
    </source>
</evidence>
<dbReference type="Pfam" id="PF00059">
    <property type="entry name" value="Lectin_C"/>
    <property type="match status" value="1"/>
</dbReference>
<dbReference type="Gene3D" id="3.10.100.10">
    <property type="entry name" value="Mannose-Binding Protein A, subunit A"/>
    <property type="match status" value="1"/>
</dbReference>
<dbReference type="InterPro" id="IPR018378">
    <property type="entry name" value="C-type_lectin_CS"/>
</dbReference>
<dbReference type="InterPro" id="IPR016187">
    <property type="entry name" value="CTDL_fold"/>
</dbReference>
<dbReference type="CDD" id="cd00037">
    <property type="entry name" value="CLECT"/>
    <property type="match status" value="1"/>
</dbReference>
<evidence type="ECO:0000313" key="4">
    <source>
        <dbReference type="EMBL" id="VDI53056.1"/>
    </source>
</evidence>
<keyword evidence="5" id="KW-1185">Reference proteome</keyword>
<comment type="caution">
    <text evidence="4">The sequence shown here is derived from an EMBL/GenBank/DDBJ whole genome shotgun (WGS) entry which is preliminary data.</text>
</comment>
<dbReference type="InterPro" id="IPR001304">
    <property type="entry name" value="C-type_lectin-like"/>
</dbReference>
<dbReference type="PANTHER" id="PTHR22803">
    <property type="entry name" value="MANNOSE, PHOSPHOLIPASE, LECTIN RECEPTOR RELATED"/>
    <property type="match status" value="1"/>
</dbReference>
<keyword evidence="2" id="KW-0472">Membrane</keyword>
<evidence type="ECO:0000313" key="5">
    <source>
        <dbReference type="Proteomes" id="UP000596742"/>
    </source>
</evidence>
<name>A0A8B6FR84_MYTGA</name>
<protein>
    <recommendedName>
        <fullName evidence="3">C-type lectin domain-containing protein</fullName>
    </recommendedName>
</protein>
<dbReference type="EMBL" id="UYJE01007253">
    <property type="protein sequence ID" value="VDI53056.1"/>
    <property type="molecule type" value="Genomic_DNA"/>
</dbReference>
<dbReference type="InterPro" id="IPR016186">
    <property type="entry name" value="C-type_lectin-like/link_sf"/>
</dbReference>
<keyword evidence="1" id="KW-1015">Disulfide bond</keyword>
<dbReference type="SMART" id="SM00034">
    <property type="entry name" value="CLECT"/>
    <property type="match status" value="1"/>
</dbReference>
<dbReference type="PROSITE" id="PS00615">
    <property type="entry name" value="C_TYPE_LECTIN_1"/>
    <property type="match status" value="1"/>
</dbReference>
<dbReference type="OrthoDB" id="6049188at2759"/>
<dbReference type="PROSITE" id="PS50041">
    <property type="entry name" value="C_TYPE_LECTIN_2"/>
    <property type="match status" value="1"/>
</dbReference>
<reference evidence="4" key="1">
    <citation type="submission" date="2018-11" db="EMBL/GenBank/DDBJ databases">
        <authorList>
            <person name="Alioto T."/>
            <person name="Alioto T."/>
        </authorList>
    </citation>
    <scope>NUCLEOTIDE SEQUENCE</scope>
</reference>
<evidence type="ECO:0000256" key="1">
    <source>
        <dbReference type="ARBA" id="ARBA00023157"/>
    </source>
</evidence>
<sequence length="283" mass="33036">MTWKVRDCCNRCRISYKRTRISVRCLTISIMEDKEDRPRQSRIHLFLRRYGRRLFISAALIVGCLTVVGICYIFFALGEESTGKEGKTSNSILGTAEGIVGFTSHERLDEAIAILDDILKRMRLEEHLMTDTKTLINALKNISVIKDNTRICRIGKYKKNKRCYYFSSTTKNWFEAQLFCKKQGGYLVEIYDKKENLYLKGLASENQVLGDKNVYFTGCNDIENNYSWIWDHSKMDMKFNDWGTRQPNPGYENCIALDGEDNFKWHDYPCTSKQHFICAADYF</sequence>
<evidence type="ECO:0000259" key="3">
    <source>
        <dbReference type="PROSITE" id="PS50041"/>
    </source>
</evidence>